<dbReference type="PANTHER" id="PTHR42713:SF3">
    <property type="entry name" value="TRANSCRIPTIONAL REGULATORY PROTEIN HPTR"/>
    <property type="match status" value="1"/>
</dbReference>
<dbReference type="Proteomes" id="UP000293568">
    <property type="component" value="Chromosome"/>
</dbReference>
<evidence type="ECO:0000256" key="2">
    <source>
        <dbReference type="ARBA" id="ARBA00022490"/>
    </source>
</evidence>
<dbReference type="AlphaFoldDB" id="A0A4P6EXR2"/>
<feature type="domain" description="Response regulatory" evidence="10">
    <location>
        <begin position="3"/>
        <end position="121"/>
    </location>
</feature>
<dbReference type="PROSITE" id="PS01124">
    <property type="entry name" value="HTH_ARAC_FAMILY_2"/>
    <property type="match status" value="1"/>
</dbReference>
<dbReference type="InterPro" id="IPR041522">
    <property type="entry name" value="CdaR_GGDEF"/>
</dbReference>
<dbReference type="SUPFAM" id="SSF52172">
    <property type="entry name" value="CheY-like"/>
    <property type="match status" value="1"/>
</dbReference>
<dbReference type="InterPro" id="IPR018060">
    <property type="entry name" value="HTH_AraC"/>
</dbReference>
<keyword evidence="5" id="KW-0805">Transcription regulation</keyword>
<keyword evidence="2" id="KW-0963">Cytoplasm</keyword>
<keyword evidence="3 8" id="KW-0597">Phosphoprotein</keyword>
<accession>A0A4P6EXR2</accession>
<reference evidence="11 12" key="1">
    <citation type="submission" date="2019-01" db="EMBL/GenBank/DDBJ databases">
        <title>Genome sequencing of strain FW100M-2.</title>
        <authorList>
            <person name="Heo J."/>
            <person name="Kim S.-J."/>
            <person name="Kim J.-S."/>
            <person name="Hong S.-B."/>
            <person name="Kwon S.-W."/>
        </authorList>
    </citation>
    <scope>NUCLEOTIDE SEQUENCE [LARGE SCALE GENOMIC DNA]</scope>
    <source>
        <strain evidence="11 12">FW100M-2</strain>
    </source>
</reference>
<dbReference type="PROSITE" id="PS50110">
    <property type="entry name" value="RESPONSE_REGULATORY"/>
    <property type="match status" value="1"/>
</dbReference>
<evidence type="ECO:0000256" key="1">
    <source>
        <dbReference type="ARBA" id="ARBA00004496"/>
    </source>
</evidence>
<evidence type="ECO:0000313" key="12">
    <source>
        <dbReference type="Proteomes" id="UP000293568"/>
    </source>
</evidence>
<dbReference type="Pfam" id="PF17853">
    <property type="entry name" value="GGDEF_2"/>
    <property type="match status" value="1"/>
</dbReference>
<proteinExistence type="predicted"/>
<organism evidence="11 12">
    <name type="scientific">Paenibacillus protaetiae</name>
    <dbReference type="NCBI Taxonomy" id="2509456"/>
    <lineage>
        <taxon>Bacteria</taxon>
        <taxon>Bacillati</taxon>
        <taxon>Bacillota</taxon>
        <taxon>Bacilli</taxon>
        <taxon>Bacillales</taxon>
        <taxon>Paenibacillaceae</taxon>
        <taxon>Paenibacillus</taxon>
    </lineage>
</organism>
<dbReference type="OrthoDB" id="342399at2"/>
<dbReference type="InterPro" id="IPR018062">
    <property type="entry name" value="HTH_AraC-typ_CS"/>
</dbReference>
<dbReference type="GO" id="GO:0003700">
    <property type="term" value="F:DNA-binding transcription factor activity"/>
    <property type="evidence" value="ECO:0007669"/>
    <property type="project" value="InterPro"/>
</dbReference>
<evidence type="ECO:0000313" key="11">
    <source>
        <dbReference type="EMBL" id="QAY67586.1"/>
    </source>
</evidence>
<comment type="subcellular location">
    <subcellularLocation>
        <location evidence="1">Cytoplasm</location>
    </subcellularLocation>
</comment>
<dbReference type="InterPro" id="IPR051552">
    <property type="entry name" value="HptR"/>
</dbReference>
<evidence type="ECO:0000256" key="7">
    <source>
        <dbReference type="ARBA" id="ARBA00023163"/>
    </source>
</evidence>
<dbReference type="RefSeq" id="WP_129442394.1">
    <property type="nucleotide sequence ID" value="NZ_CP035492.1"/>
</dbReference>
<dbReference type="GO" id="GO:0005737">
    <property type="term" value="C:cytoplasm"/>
    <property type="evidence" value="ECO:0007669"/>
    <property type="project" value="UniProtKB-SubCell"/>
</dbReference>
<keyword evidence="6" id="KW-0238">DNA-binding</keyword>
<dbReference type="InterPro" id="IPR011006">
    <property type="entry name" value="CheY-like_superfamily"/>
</dbReference>
<evidence type="ECO:0000256" key="6">
    <source>
        <dbReference type="ARBA" id="ARBA00023125"/>
    </source>
</evidence>
<dbReference type="Pfam" id="PF12833">
    <property type="entry name" value="HTH_18"/>
    <property type="match status" value="1"/>
</dbReference>
<dbReference type="Gene3D" id="3.40.50.2300">
    <property type="match status" value="1"/>
</dbReference>
<dbReference type="EMBL" id="CP035492">
    <property type="protein sequence ID" value="QAY67586.1"/>
    <property type="molecule type" value="Genomic_DNA"/>
</dbReference>
<evidence type="ECO:0000259" key="10">
    <source>
        <dbReference type="PROSITE" id="PS50110"/>
    </source>
</evidence>
<evidence type="ECO:0000256" key="5">
    <source>
        <dbReference type="ARBA" id="ARBA00023015"/>
    </source>
</evidence>
<name>A0A4P6EXR2_9BACL</name>
<dbReference type="InterPro" id="IPR001789">
    <property type="entry name" value="Sig_transdc_resp-reg_receiver"/>
</dbReference>
<dbReference type="KEGG" id="pprt:ET464_15540"/>
<feature type="modified residue" description="4-aspartylphosphate" evidence="8">
    <location>
        <position position="55"/>
    </location>
</feature>
<protein>
    <submittedName>
        <fullName evidence="11">Response regulator transcription factor</fullName>
    </submittedName>
</protein>
<evidence type="ECO:0000256" key="4">
    <source>
        <dbReference type="ARBA" id="ARBA00023012"/>
    </source>
</evidence>
<keyword evidence="7" id="KW-0804">Transcription</keyword>
<dbReference type="GO" id="GO:0000160">
    <property type="term" value="P:phosphorelay signal transduction system"/>
    <property type="evidence" value="ECO:0007669"/>
    <property type="project" value="UniProtKB-KW"/>
</dbReference>
<dbReference type="PANTHER" id="PTHR42713">
    <property type="entry name" value="HISTIDINE KINASE-RELATED"/>
    <property type="match status" value="1"/>
</dbReference>
<dbReference type="SMART" id="SM00342">
    <property type="entry name" value="HTH_ARAC"/>
    <property type="match status" value="1"/>
</dbReference>
<keyword evidence="4" id="KW-0902">Two-component regulatory system</keyword>
<evidence type="ECO:0000259" key="9">
    <source>
        <dbReference type="PROSITE" id="PS01124"/>
    </source>
</evidence>
<gene>
    <name evidence="11" type="ORF">ET464_15540</name>
</gene>
<dbReference type="Pfam" id="PF00072">
    <property type="entry name" value="Response_reg"/>
    <property type="match status" value="1"/>
</dbReference>
<feature type="domain" description="HTH araC/xylS-type" evidence="9">
    <location>
        <begin position="425"/>
        <end position="523"/>
    </location>
</feature>
<dbReference type="InterPro" id="IPR009057">
    <property type="entry name" value="Homeodomain-like_sf"/>
</dbReference>
<dbReference type="SMART" id="SM00448">
    <property type="entry name" value="REC"/>
    <property type="match status" value="1"/>
</dbReference>
<evidence type="ECO:0000256" key="3">
    <source>
        <dbReference type="ARBA" id="ARBA00022553"/>
    </source>
</evidence>
<dbReference type="PROSITE" id="PS00041">
    <property type="entry name" value="HTH_ARAC_FAMILY_1"/>
    <property type="match status" value="1"/>
</dbReference>
<dbReference type="SUPFAM" id="SSF46689">
    <property type="entry name" value="Homeodomain-like"/>
    <property type="match status" value="2"/>
</dbReference>
<dbReference type="Gene3D" id="1.10.10.60">
    <property type="entry name" value="Homeodomain-like"/>
    <property type="match status" value="2"/>
</dbReference>
<dbReference type="CDD" id="cd17536">
    <property type="entry name" value="REC_YesN-like"/>
    <property type="match status" value="1"/>
</dbReference>
<dbReference type="GO" id="GO:0043565">
    <property type="term" value="F:sequence-specific DNA binding"/>
    <property type="evidence" value="ECO:0007669"/>
    <property type="project" value="InterPro"/>
</dbReference>
<keyword evidence="12" id="KW-1185">Reference proteome</keyword>
<evidence type="ECO:0000256" key="8">
    <source>
        <dbReference type="PROSITE-ProRule" id="PRU00169"/>
    </source>
</evidence>
<sequence length="527" mass="59974">MYKVILVEDEIYARQGLRDLINWERLGYEVAEEAGDGEEALRIIADTKPDLVITDIRMPVLDGLELIRTVRDSGNHETKFIIISGYGDFKYAQQAIKFGVKDFILKPIDEDELMDSLTRLAVQINKDKMKLEERAGYSLKALARLLRGEAAEEELRGIADLLDLQLSGRYGYLIVEINDLPKPGAGANAAKDQIQQFRQLIAQTAAELGFAADQQLHLHEHRYGVYGFPFKISFHTGKSEREDKARKLAERLSGQLAFPVLAYLGTEVDRLADINNSYAAAMELMDYKYAYAGRQLLSYDQIGAGGLRYIEFEAADYARLMEQLEEGNLEAMHASVDWIFEVIQQKAFAPEAVQNAVARFVFAVIGSIRAMQGDENELQSLEPVMQWPNQPVTLQGLKERLSAFMEESALMAAGLRKKNTRSDMMRIKSYIEQHYSEDISLKSIAASFYMNPAYLGQLFRKTFGLYFNDFLLQIRIDNAKRLLRQTEMRVYEIARCVGFDNADYFVSKFEKVEGKTPTAYRNKLLPK</sequence>